<dbReference type="Gene3D" id="3.40.50.300">
    <property type="entry name" value="P-loop containing nucleotide triphosphate hydrolases"/>
    <property type="match status" value="1"/>
</dbReference>
<sequence length="897" mass="96822">MHALREVIGRRDGPPLIVVTGPTGVGRTSLLAALREELAASGWHTATMRFDPASAVLPESSPSRVFGCPTSSWPVPVTVTGAYDDPAIAAGAAVALAAPLRTADRAVLLIDDVQWMDRDFMAVLEQLAHTLAGSTAKCVCAVRVPAPGPTDELATTGRTILRRLRGAGLVHDVRLRGLRDDEIAGELARTLRHIPDPALVSHIATSSRGLRAAVHDAVEELEQSGTIRFASGHAYLTGGDWPTGATRYRRLNAVMLELGPDDWSAAKAVAVLHPLGTAVPRLLAKALACPEVEAEERLVRLCRAGVLHRGRRGASWRFPVPLVAIALRASLGPYERQHLAAIAVTALWSGTAYCDDPHYRADRIAEAGRLVDPRRSRTELLAHAKATMTDDPGAAGRWLRAAAENAENLAQYASILLDRAIACYLAADSEGCLRVSTSLLEQYPEYLPAEAIHRAHLLRLLSQHAVGDSEAVRTIAERRRTPSDEGPDPVSAATALVLLDRWDEARELLATTTGHRRAESGALLRDYLLAVCEFWTGRRRDFTHSLYDDEGGPYPPHTWWWSRMVNAHTTVLLTVGNLSGAEKTLACANLSGDQLDPSEQAHLAALRGHADVAVALGRQCLATPPLHGGGLGRAPMAQAVATLLVSRGRITDAGELLANVRSAGTPLAHLLDYAEALVDHALGKPDEATRRLRRALSGGRERGLLVGADLCWSQLAELALERGDREEAGRCLTEIERVATAMPTGRAATHALLVRATVNGDQEAAAACLRLGRERGQPFELATVITRLVRHGVGDPKRLSEAYDLFGKLGATLERAWLRNLMREHEIPVPGRRQTVAENERLLGRLVAEGLSNKQVARTLRTSTKSVEGKLSRLFTRTGLTSRIELAKALLTEGYPD</sequence>
<reference evidence="5" key="2">
    <citation type="submission" date="2012-01" db="EMBL/GenBank/DDBJ databases">
        <title>Noncontiguous Finished sequence of chromosome of Saccharomonospora glauca K62.</title>
        <authorList>
            <consortium name="US DOE Joint Genome Institute"/>
            <person name="Lucas S."/>
            <person name="Han J."/>
            <person name="Lapidus A."/>
            <person name="Cheng J.-F."/>
            <person name="Goodwin L."/>
            <person name="Pitluck S."/>
            <person name="Peters L."/>
            <person name="Mikhailova N."/>
            <person name="Held B."/>
            <person name="Detter J.C."/>
            <person name="Han C."/>
            <person name="Tapia R."/>
            <person name="Land M."/>
            <person name="Hauser L."/>
            <person name="Kyrpides N."/>
            <person name="Ivanova N."/>
            <person name="Pagani I."/>
            <person name="Brambilla E.-M."/>
            <person name="Klenk H.-P."/>
            <person name="Woyke T."/>
        </authorList>
    </citation>
    <scope>NUCLEOTIDE SEQUENCE [LARGE SCALE GENOMIC DNA]</scope>
    <source>
        <strain evidence="5">K62</strain>
    </source>
</reference>
<proteinExistence type="predicted"/>
<feature type="domain" description="HTH luxR-type" evidence="3">
    <location>
        <begin position="829"/>
        <end position="894"/>
    </location>
</feature>
<evidence type="ECO:0000259" key="3">
    <source>
        <dbReference type="PROSITE" id="PS50043"/>
    </source>
</evidence>
<keyword evidence="5" id="KW-1185">Reference proteome</keyword>
<dbReference type="PANTHER" id="PTHR16305:SF28">
    <property type="entry name" value="GUANYLATE CYCLASE DOMAIN-CONTAINING PROTEIN"/>
    <property type="match status" value="1"/>
</dbReference>
<dbReference type="InterPro" id="IPR027417">
    <property type="entry name" value="P-loop_NTPase"/>
</dbReference>
<dbReference type="InterPro" id="IPR041664">
    <property type="entry name" value="AAA_16"/>
</dbReference>
<dbReference type="STRING" id="928724.SacglDRAFT_02425"/>
<dbReference type="OrthoDB" id="3333376at2"/>
<dbReference type="PROSITE" id="PS50043">
    <property type="entry name" value="HTH_LUXR_2"/>
    <property type="match status" value="1"/>
</dbReference>
<evidence type="ECO:0000256" key="1">
    <source>
        <dbReference type="ARBA" id="ARBA00022741"/>
    </source>
</evidence>
<dbReference type="GO" id="GO:0005737">
    <property type="term" value="C:cytoplasm"/>
    <property type="evidence" value="ECO:0007669"/>
    <property type="project" value="TreeGrafter"/>
</dbReference>
<dbReference type="RefSeq" id="WP_005464807.1">
    <property type="nucleotide sequence ID" value="NZ_CM001484.1"/>
</dbReference>
<evidence type="ECO:0000313" key="4">
    <source>
        <dbReference type="EMBL" id="EIE99318.1"/>
    </source>
</evidence>
<dbReference type="HOGENOM" id="CLU_322600_0_0_11"/>
<organism evidence="4 5">
    <name type="scientific">Saccharomonospora glauca K62</name>
    <dbReference type="NCBI Taxonomy" id="928724"/>
    <lineage>
        <taxon>Bacteria</taxon>
        <taxon>Bacillati</taxon>
        <taxon>Actinomycetota</taxon>
        <taxon>Actinomycetes</taxon>
        <taxon>Pseudonocardiales</taxon>
        <taxon>Pseudonocardiaceae</taxon>
        <taxon>Saccharomonospora</taxon>
    </lineage>
</organism>
<keyword evidence="2" id="KW-0067">ATP-binding</keyword>
<dbReference type="GO" id="GO:0005524">
    <property type="term" value="F:ATP binding"/>
    <property type="evidence" value="ECO:0007669"/>
    <property type="project" value="UniProtKB-KW"/>
</dbReference>
<dbReference type="InterPro" id="IPR011990">
    <property type="entry name" value="TPR-like_helical_dom_sf"/>
</dbReference>
<dbReference type="AlphaFoldDB" id="I1D2Z4"/>
<dbReference type="SUPFAM" id="SSF46894">
    <property type="entry name" value="C-terminal effector domain of the bipartite response regulators"/>
    <property type="match status" value="1"/>
</dbReference>
<dbReference type="GO" id="GO:0004016">
    <property type="term" value="F:adenylate cyclase activity"/>
    <property type="evidence" value="ECO:0007669"/>
    <property type="project" value="TreeGrafter"/>
</dbReference>
<dbReference type="SUPFAM" id="SSF52540">
    <property type="entry name" value="P-loop containing nucleoside triphosphate hydrolases"/>
    <property type="match status" value="1"/>
</dbReference>
<keyword evidence="4" id="KW-0238">DNA-binding</keyword>
<dbReference type="InterPro" id="IPR000792">
    <property type="entry name" value="Tscrpt_reg_LuxR_C"/>
</dbReference>
<accession>I1D2Z4</accession>
<gene>
    <name evidence="4" type="ORF">SacglDRAFT_02425</name>
</gene>
<dbReference type="Pfam" id="PF00196">
    <property type="entry name" value="GerE"/>
    <property type="match status" value="1"/>
</dbReference>
<dbReference type="InterPro" id="IPR036388">
    <property type="entry name" value="WH-like_DNA-bd_sf"/>
</dbReference>
<dbReference type="Proteomes" id="UP000005087">
    <property type="component" value="Chromosome"/>
</dbReference>
<dbReference type="InterPro" id="IPR016032">
    <property type="entry name" value="Sig_transdc_resp-reg_C-effctor"/>
</dbReference>
<keyword evidence="1" id="KW-0547">Nucleotide-binding</keyword>
<dbReference type="Gene3D" id="1.10.10.10">
    <property type="entry name" value="Winged helix-like DNA-binding domain superfamily/Winged helix DNA-binding domain"/>
    <property type="match status" value="1"/>
</dbReference>
<protein>
    <submittedName>
        <fullName evidence="4">Response regulator containing a CheY-like receiver domain and an HTH DNA-binding domain</fullName>
    </submittedName>
</protein>
<evidence type="ECO:0000313" key="5">
    <source>
        <dbReference type="Proteomes" id="UP000005087"/>
    </source>
</evidence>
<dbReference type="eggNOG" id="COG2909">
    <property type="taxonomic scope" value="Bacteria"/>
</dbReference>
<dbReference type="GO" id="GO:0003677">
    <property type="term" value="F:DNA binding"/>
    <property type="evidence" value="ECO:0007669"/>
    <property type="project" value="UniProtKB-KW"/>
</dbReference>
<dbReference type="SMART" id="SM00421">
    <property type="entry name" value="HTH_LUXR"/>
    <property type="match status" value="1"/>
</dbReference>
<dbReference type="PANTHER" id="PTHR16305">
    <property type="entry name" value="TESTICULAR SOLUBLE ADENYLYL CYCLASE"/>
    <property type="match status" value="1"/>
</dbReference>
<dbReference type="SUPFAM" id="SSF48452">
    <property type="entry name" value="TPR-like"/>
    <property type="match status" value="1"/>
</dbReference>
<evidence type="ECO:0000256" key="2">
    <source>
        <dbReference type="ARBA" id="ARBA00022840"/>
    </source>
</evidence>
<name>I1D2Z4_9PSEU</name>
<dbReference type="GO" id="GO:0006355">
    <property type="term" value="P:regulation of DNA-templated transcription"/>
    <property type="evidence" value="ECO:0007669"/>
    <property type="project" value="InterPro"/>
</dbReference>
<reference evidence="4 5" key="1">
    <citation type="submission" date="2011-09" db="EMBL/GenBank/DDBJ databases">
        <authorList>
            <consortium name="US DOE Joint Genome Institute (JGI-PGF)"/>
            <person name="Lucas S."/>
            <person name="Han J."/>
            <person name="Lapidus A."/>
            <person name="Cheng J.-F."/>
            <person name="Goodwin L."/>
            <person name="Pitluck S."/>
            <person name="Peters L."/>
            <person name="Land M.L."/>
            <person name="Hauser L."/>
            <person name="Brambilla E."/>
            <person name="Klenk H.-P."/>
            <person name="Woyke T.J."/>
        </authorList>
    </citation>
    <scope>NUCLEOTIDE SEQUENCE [LARGE SCALE GENOMIC DNA]</scope>
    <source>
        <strain evidence="4 5">K62</strain>
    </source>
</reference>
<dbReference type="Pfam" id="PF13191">
    <property type="entry name" value="AAA_16"/>
    <property type="match status" value="1"/>
</dbReference>
<dbReference type="EMBL" id="CM001484">
    <property type="protein sequence ID" value="EIE99318.1"/>
    <property type="molecule type" value="Genomic_DNA"/>
</dbReference>